<dbReference type="AlphaFoldDB" id="A0A382H462"/>
<evidence type="ECO:0000313" key="1">
    <source>
        <dbReference type="EMBL" id="SVB81221.1"/>
    </source>
</evidence>
<feature type="non-terminal residue" evidence="1">
    <location>
        <position position="1"/>
    </location>
</feature>
<reference evidence="1" key="1">
    <citation type="submission" date="2018-05" db="EMBL/GenBank/DDBJ databases">
        <authorList>
            <person name="Lanie J.A."/>
            <person name="Ng W.-L."/>
            <person name="Kazmierczak K.M."/>
            <person name="Andrzejewski T.M."/>
            <person name="Davidsen T.M."/>
            <person name="Wayne K.J."/>
            <person name="Tettelin H."/>
            <person name="Glass J.I."/>
            <person name="Rusch D."/>
            <person name="Podicherti R."/>
            <person name="Tsui H.-C.T."/>
            <person name="Winkler M.E."/>
        </authorList>
    </citation>
    <scope>NUCLEOTIDE SEQUENCE</scope>
</reference>
<proteinExistence type="predicted"/>
<dbReference type="EMBL" id="UINC01058679">
    <property type="protein sequence ID" value="SVB81221.1"/>
    <property type="molecule type" value="Genomic_DNA"/>
</dbReference>
<protein>
    <submittedName>
        <fullName evidence="1">Uncharacterized protein</fullName>
    </submittedName>
</protein>
<sequence length="29" mass="3321">GFNENKMKVVNKLQGLLSQDMSQDKMIHS</sequence>
<name>A0A382H462_9ZZZZ</name>
<gene>
    <name evidence="1" type="ORF">METZ01_LOCUS234075</name>
</gene>
<organism evidence="1">
    <name type="scientific">marine metagenome</name>
    <dbReference type="NCBI Taxonomy" id="408172"/>
    <lineage>
        <taxon>unclassified sequences</taxon>
        <taxon>metagenomes</taxon>
        <taxon>ecological metagenomes</taxon>
    </lineage>
</organism>
<accession>A0A382H462</accession>